<sequence length="236" mass="27009">MQSKYLIYGKFENINNTLQFSHSGMEFEMQNISWNIDNLNCLIKGCDGNTPLSNIIKYIPEIKYSEAKDLLDGLVDNGLGYINHSGRDFISGDEAIFLIEDLQAKLLYSTLYKNKFWTAMQSPNNVPEKVYYGMAIENYHFLFRESWFDSPVLSFLPSTKSRLIMNGFYGEEYGHDELILNALNHIDIERSDISETLPLPETLALCNALAFWSANDPLFFFSTMGILEGKDIKVDS</sequence>
<name>A0A077NBN4_XENBV</name>
<dbReference type="SUPFAM" id="SSF48613">
    <property type="entry name" value="Heme oxygenase-like"/>
    <property type="match status" value="1"/>
</dbReference>
<reference evidence="1" key="1">
    <citation type="submission" date="2013-07" db="EMBL/GenBank/DDBJ databases">
        <title>Sub-species coevolution in mutualistic symbiosis.</title>
        <authorList>
            <person name="Murfin K."/>
            <person name="Klassen J."/>
            <person name="Lee M."/>
            <person name="Forst S."/>
            <person name="Stock P."/>
            <person name="Goodrich-Blair H."/>
        </authorList>
    </citation>
    <scope>NUCLEOTIDE SEQUENCE [LARGE SCALE GENOMIC DNA]</scope>
    <source>
        <strain evidence="1">Feltiae Moldova</strain>
    </source>
</reference>
<dbReference type="Proteomes" id="UP000028487">
    <property type="component" value="Unassembled WGS sequence"/>
</dbReference>
<dbReference type="HOGENOM" id="CLU_070015_0_0_6"/>
<organism evidence="1 2">
    <name type="scientific">Xenorhabdus bovienii str. feltiae Moldova</name>
    <dbReference type="NCBI Taxonomy" id="1398200"/>
    <lineage>
        <taxon>Bacteria</taxon>
        <taxon>Pseudomonadati</taxon>
        <taxon>Pseudomonadota</taxon>
        <taxon>Gammaproteobacteria</taxon>
        <taxon>Enterobacterales</taxon>
        <taxon>Morganellaceae</taxon>
        <taxon>Xenorhabdus</taxon>
    </lineage>
</organism>
<dbReference type="AlphaFoldDB" id="A0A077NBN4"/>
<dbReference type="InterPro" id="IPR016084">
    <property type="entry name" value="Haem_Oase-like_multi-hlx"/>
</dbReference>
<dbReference type="RefSeq" id="WP_038222689.1">
    <property type="nucleotide sequence ID" value="NZ_CAWLWD010000096.1"/>
</dbReference>
<evidence type="ECO:0000313" key="2">
    <source>
        <dbReference type="Proteomes" id="UP000028487"/>
    </source>
</evidence>
<comment type="caution">
    <text evidence="1">The sequence shown here is derived from an EMBL/GenBank/DDBJ whole genome shotgun (WGS) entry which is preliminary data.</text>
</comment>
<dbReference type="EMBL" id="CBSV010000009">
    <property type="protein sequence ID" value="CDG99572.1"/>
    <property type="molecule type" value="Genomic_DNA"/>
</dbReference>
<accession>A0A077NBN4</accession>
<dbReference type="Gene3D" id="1.20.910.10">
    <property type="entry name" value="Heme oxygenase-like"/>
    <property type="match status" value="1"/>
</dbReference>
<protein>
    <submittedName>
        <fullName evidence="1">Uncharacterized protein</fullName>
    </submittedName>
</protein>
<evidence type="ECO:0000313" key="1">
    <source>
        <dbReference type="EMBL" id="CDG99572.1"/>
    </source>
</evidence>
<gene>
    <name evidence="1" type="ORF">XBFM1_1060001</name>
</gene>
<proteinExistence type="predicted"/>